<gene>
    <name evidence="2" type="ORF">RF55_25616</name>
</gene>
<name>A0A0J7JUZ7_LASNI</name>
<dbReference type="Proteomes" id="UP000036403">
    <property type="component" value="Unassembled WGS sequence"/>
</dbReference>
<evidence type="ECO:0000313" key="3">
    <source>
        <dbReference type="Proteomes" id="UP000036403"/>
    </source>
</evidence>
<feature type="compositionally biased region" description="Basic residues" evidence="1">
    <location>
        <begin position="139"/>
        <end position="150"/>
    </location>
</feature>
<feature type="region of interest" description="Disordered" evidence="1">
    <location>
        <begin position="90"/>
        <end position="210"/>
    </location>
</feature>
<accession>A0A0J7JUZ7</accession>
<evidence type="ECO:0000256" key="1">
    <source>
        <dbReference type="SAM" id="MobiDB-lite"/>
    </source>
</evidence>
<keyword evidence="3" id="KW-1185">Reference proteome</keyword>
<evidence type="ECO:0000313" key="2">
    <source>
        <dbReference type="EMBL" id="KMQ81661.1"/>
    </source>
</evidence>
<protein>
    <submittedName>
        <fullName evidence="2">Uncharacterized protein</fullName>
    </submittedName>
</protein>
<comment type="caution">
    <text evidence="2">The sequence shown here is derived from an EMBL/GenBank/DDBJ whole genome shotgun (WGS) entry which is preliminary data.</text>
</comment>
<feature type="compositionally biased region" description="Basic and acidic residues" evidence="1">
    <location>
        <begin position="165"/>
        <end position="190"/>
    </location>
</feature>
<feature type="compositionally biased region" description="Polar residues" evidence="1">
    <location>
        <begin position="94"/>
        <end position="111"/>
    </location>
</feature>
<reference evidence="2 3" key="1">
    <citation type="submission" date="2015-04" db="EMBL/GenBank/DDBJ databases">
        <title>Lasius niger genome sequencing.</title>
        <authorList>
            <person name="Konorov E.A."/>
            <person name="Nikitin M.A."/>
            <person name="Kirill M.V."/>
            <person name="Chang P."/>
        </authorList>
    </citation>
    <scope>NUCLEOTIDE SEQUENCE [LARGE SCALE GENOMIC DNA]</scope>
    <source>
        <tissue evidence="2">Whole</tissue>
    </source>
</reference>
<dbReference type="AlphaFoldDB" id="A0A0J7JUZ7"/>
<feature type="compositionally biased region" description="Basic and acidic residues" evidence="1">
    <location>
        <begin position="14"/>
        <end position="24"/>
    </location>
</feature>
<dbReference type="PaxDb" id="67767-A0A0J7JUZ7"/>
<dbReference type="EMBL" id="LBMM01032987">
    <property type="protein sequence ID" value="KMQ81661.1"/>
    <property type="molecule type" value="Genomic_DNA"/>
</dbReference>
<feature type="region of interest" description="Disordered" evidence="1">
    <location>
        <begin position="1"/>
        <end position="29"/>
    </location>
</feature>
<proteinExistence type="predicted"/>
<feature type="non-terminal residue" evidence="2">
    <location>
        <position position="210"/>
    </location>
</feature>
<sequence length="210" mass="24376">MQVDHLASMVSKAPSEKKKQESLKKAPSSYEELLERKATVWERHEKLTADLLKHLVGRRNVSAETNTLAKSISESFRKMRQLDELLSAGGMAQVGQTTSLRTDGTARTSPSLYRMDSESTIRKTEATEDQEEKRAPMPKSRKNRKKRKVRTPASEEAQMTKKRRLRDESMETQRRREPTGERNRDWEEVKKRKKKPRKQRESPTLPNALM</sequence>
<feature type="compositionally biased region" description="Basic and acidic residues" evidence="1">
    <location>
        <begin position="115"/>
        <end position="135"/>
    </location>
</feature>
<organism evidence="2 3">
    <name type="scientific">Lasius niger</name>
    <name type="common">Black garden ant</name>
    <dbReference type="NCBI Taxonomy" id="67767"/>
    <lineage>
        <taxon>Eukaryota</taxon>
        <taxon>Metazoa</taxon>
        <taxon>Ecdysozoa</taxon>
        <taxon>Arthropoda</taxon>
        <taxon>Hexapoda</taxon>
        <taxon>Insecta</taxon>
        <taxon>Pterygota</taxon>
        <taxon>Neoptera</taxon>
        <taxon>Endopterygota</taxon>
        <taxon>Hymenoptera</taxon>
        <taxon>Apocrita</taxon>
        <taxon>Aculeata</taxon>
        <taxon>Formicoidea</taxon>
        <taxon>Formicidae</taxon>
        <taxon>Formicinae</taxon>
        <taxon>Lasius</taxon>
        <taxon>Lasius</taxon>
    </lineage>
</organism>